<gene>
    <name evidence="2" type="ORF">SAMN05444409_2300</name>
</gene>
<organism evidence="2 3">
    <name type="scientific">Epilithonimonas zeae</name>
    <dbReference type="NCBI Taxonomy" id="1416779"/>
    <lineage>
        <taxon>Bacteria</taxon>
        <taxon>Pseudomonadati</taxon>
        <taxon>Bacteroidota</taxon>
        <taxon>Flavobacteriia</taxon>
        <taxon>Flavobacteriales</taxon>
        <taxon>Weeksellaceae</taxon>
        <taxon>Chryseobacterium group</taxon>
        <taxon>Epilithonimonas</taxon>
    </lineage>
</organism>
<proteinExistence type="predicted"/>
<dbReference type="AlphaFoldDB" id="A0A1N6H7F1"/>
<feature type="region of interest" description="Disordered" evidence="1">
    <location>
        <begin position="1"/>
        <end position="20"/>
    </location>
</feature>
<evidence type="ECO:0000313" key="2">
    <source>
        <dbReference type="EMBL" id="SIO15683.1"/>
    </source>
</evidence>
<name>A0A1N6H7F1_9FLAO</name>
<accession>A0A1N6H7F1</accession>
<dbReference type="Proteomes" id="UP000185207">
    <property type="component" value="Unassembled WGS sequence"/>
</dbReference>
<evidence type="ECO:0000256" key="1">
    <source>
        <dbReference type="SAM" id="MobiDB-lite"/>
    </source>
</evidence>
<protein>
    <submittedName>
        <fullName evidence="2">Uncharacterized protein</fullName>
    </submittedName>
</protein>
<keyword evidence="3" id="KW-1185">Reference proteome</keyword>
<evidence type="ECO:0000313" key="3">
    <source>
        <dbReference type="Proteomes" id="UP000185207"/>
    </source>
</evidence>
<sequence>MSGSVKLNKKEPTAESASSSNHNVFLARYCDVEKSNYMKKLLD</sequence>
<reference evidence="3" key="1">
    <citation type="submission" date="2016-11" db="EMBL/GenBank/DDBJ databases">
        <authorList>
            <person name="Varghese N."/>
            <person name="Submissions S."/>
        </authorList>
    </citation>
    <scope>NUCLEOTIDE SEQUENCE [LARGE SCALE GENOMIC DNA]</scope>
    <source>
        <strain evidence="3">DSM 27623</strain>
    </source>
</reference>
<dbReference type="EMBL" id="FSRK01000001">
    <property type="protein sequence ID" value="SIO15683.1"/>
    <property type="molecule type" value="Genomic_DNA"/>
</dbReference>